<dbReference type="CDD" id="cd05260">
    <property type="entry name" value="GDP_MD_SDR_e"/>
    <property type="match status" value="1"/>
</dbReference>
<sequence>MKRALITGAAGFVGSHLSQHLTASGIEVYGLIHPGHSPQHTKSLEKKNKIIKCDILRKKDLENILKNQDFEYIFHLAAFSSPPQSFLNPKETLENNIIGELNLLEILSQIKSNAKILIVGSADEYGAVQRKYLPIKENTPLAPRSPYAVSKVAQDLLGLQYYLRYKLNTIRVRPFNHIGPGQSKVFVVPAFASQIAKLEKAGGGEILVGNLDSWRDFTDVRDMVKAYLLALEKGNPGDVYNIGSGKAYKIADILKELISFSKVEIKVKLDPKLMRDMDIEKISCDFSKFQKQTGWYPQIPIAKTLFDTIEYERDMVK</sequence>
<dbReference type="InterPro" id="IPR016040">
    <property type="entry name" value="NAD(P)-bd_dom"/>
</dbReference>
<evidence type="ECO:0000313" key="2">
    <source>
        <dbReference type="EMBL" id="KKR51398.1"/>
    </source>
</evidence>
<reference evidence="2 3" key="1">
    <citation type="journal article" date="2015" name="Nature">
        <title>rRNA introns, odd ribosomes, and small enigmatic genomes across a large radiation of phyla.</title>
        <authorList>
            <person name="Brown C.T."/>
            <person name="Hug L.A."/>
            <person name="Thomas B.C."/>
            <person name="Sharon I."/>
            <person name="Castelle C.J."/>
            <person name="Singh A."/>
            <person name="Wilkins M.J."/>
            <person name="Williams K.H."/>
            <person name="Banfield J.F."/>
        </authorList>
    </citation>
    <scope>NUCLEOTIDE SEQUENCE [LARGE SCALE GENOMIC DNA]</scope>
</reference>
<feature type="domain" description="NAD(P)-binding" evidence="1">
    <location>
        <begin position="5"/>
        <end position="304"/>
    </location>
</feature>
<evidence type="ECO:0000313" key="3">
    <source>
        <dbReference type="Proteomes" id="UP000034531"/>
    </source>
</evidence>
<dbReference type="PANTHER" id="PTHR43000">
    <property type="entry name" value="DTDP-D-GLUCOSE 4,6-DEHYDRATASE-RELATED"/>
    <property type="match status" value="1"/>
</dbReference>
<dbReference type="EMBL" id="LBYI01000001">
    <property type="protein sequence ID" value="KKR51398.1"/>
    <property type="molecule type" value="Genomic_DNA"/>
</dbReference>
<name>A0A0G0RG00_9BACT</name>
<comment type="caution">
    <text evidence="2">The sequence shown here is derived from an EMBL/GenBank/DDBJ whole genome shotgun (WGS) entry which is preliminary data.</text>
</comment>
<protein>
    <submittedName>
        <fullName evidence="2">NAD-dependent epimerase/dehydratase</fullName>
    </submittedName>
</protein>
<dbReference type="AlphaFoldDB" id="A0A0G0RG00"/>
<dbReference type="PRINTS" id="PR01713">
    <property type="entry name" value="NUCEPIMERASE"/>
</dbReference>
<dbReference type="Gene3D" id="3.90.25.10">
    <property type="entry name" value="UDP-galactose 4-epimerase, domain 1"/>
    <property type="match status" value="1"/>
</dbReference>
<organism evidence="2 3">
    <name type="scientific">Candidatus Curtissbacteria bacterium GW2011_GWA1_40_16</name>
    <dbReference type="NCBI Taxonomy" id="1618405"/>
    <lineage>
        <taxon>Bacteria</taxon>
        <taxon>Candidatus Curtissiibacteriota</taxon>
    </lineage>
</organism>
<dbReference type="Pfam" id="PF16363">
    <property type="entry name" value="GDP_Man_Dehyd"/>
    <property type="match status" value="1"/>
</dbReference>
<dbReference type="Gene3D" id="3.40.50.720">
    <property type="entry name" value="NAD(P)-binding Rossmann-like Domain"/>
    <property type="match status" value="1"/>
</dbReference>
<proteinExistence type="predicted"/>
<evidence type="ECO:0000259" key="1">
    <source>
        <dbReference type="Pfam" id="PF16363"/>
    </source>
</evidence>
<dbReference type="PATRIC" id="fig|1618405.3.peg.89"/>
<dbReference type="InterPro" id="IPR036291">
    <property type="entry name" value="NAD(P)-bd_dom_sf"/>
</dbReference>
<dbReference type="Proteomes" id="UP000034531">
    <property type="component" value="Unassembled WGS sequence"/>
</dbReference>
<gene>
    <name evidence="2" type="ORF">UT84_C0001G0083</name>
</gene>
<dbReference type="SUPFAM" id="SSF51735">
    <property type="entry name" value="NAD(P)-binding Rossmann-fold domains"/>
    <property type="match status" value="1"/>
</dbReference>
<accession>A0A0G0RG00</accession>